<dbReference type="CDD" id="cd09609">
    <property type="entry name" value="M3B_PepF"/>
    <property type="match status" value="1"/>
</dbReference>
<dbReference type="InterPro" id="IPR013647">
    <property type="entry name" value="OligopepF_N_dom"/>
</dbReference>
<evidence type="ECO:0000313" key="10">
    <source>
        <dbReference type="Proteomes" id="UP000051236"/>
    </source>
</evidence>
<dbReference type="OrthoDB" id="9766487at2"/>
<keyword evidence="4 6" id="KW-0862">Zinc</keyword>
<feature type="domain" description="Peptidase M3A/M3B catalytic" evidence="7">
    <location>
        <begin position="205"/>
        <end position="589"/>
    </location>
</feature>
<reference evidence="9 10" key="1">
    <citation type="journal article" date="2015" name="Genome Announc.">
        <title>Expanding the biotechnology potential of lactobacilli through comparative genomics of 213 strains and associated genera.</title>
        <authorList>
            <person name="Sun Z."/>
            <person name="Harris H.M."/>
            <person name="McCann A."/>
            <person name="Guo C."/>
            <person name="Argimon S."/>
            <person name="Zhang W."/>
            <person name="Yang X."/>
            <person name="Jeffery I.B."/>
            <person name="Cooney J.C."/>
            <person name="Kagawa T.F."/>
            <person name="Liu W."/>
            <person name="Song Y."/>
            <person name="Salvetti E."/>
            <person name="Wrobel A."/>
            <person name="Rasinkangas P."/>
            <person name="Parkhill J."/>
            <person name="Rea M.C."/>
            <person name="O'Sullivan O."/>
            <person name="Ritari J."/>
            <person name="Douillard F.P."/>
            <person name="Paul Ross R."/>
            <person name="Yang R."/>
            <person name="Briner A.E."/>
            <person name="Felis G.E."/>
            <person name="de Vos W.M."/>
            <person name="Barrangou R."/>
            <person name="Klaenhammer T.R."/>
            <person name="Caufield P.W."/>
            <person name="Cui Y."/>
            <person name="Zhang H."/>
            <person name="O'Toole P.W."/>
        </authorList>
    </citation>
    <scope>NUCLEOTIDE SEQUENCE [LARGE SCALE GENOMIC DNA]</scope>
    <source>
        <strain evidence="9 10">DSM 18527</strain>
    </source>
</reference>
<dbReference type="InterPro" id="IPR001567">
    <property type="entry name" value="Pept_M3A_M3B_dom"/>
</dbReference>
<evidence type="ECO:0000256" key="6">
    <source>
        <dbReference type="RuleBase" id="RU368091"/>
    </source>
</evidence>
<dbReference type="eggNOG" id="COG1164">
    <property type="taxonomic scope" value="Bacteria"/>
</dbReference>
<protein>
    <recommendedName>
        <fullName evidence="6">Oligopeptidase F</fullName>
        <ecNumber evidence="6">3.4.24.-</ecNumber>
    </recommendedName>
</protein>
<dbReference type="EC" id="3.4.24.-" evidence="6"/>
<dbReference type="GO" id="GO:0004222">
    <property type="term" value="F:metalloendopeptidase activity"/>
    <property type="evidence" value="ECO:0007669"/>
    <property type="project" value="UniProtKB-UniRule"/>
</dbReference>
<dbReference type="NCBIfam" id="TIGR00181">
    <property type="entry name" value="pepF"/>
    <property type="match status" value="1"/>
</dbReference>
<evidence type="ECO:0000256" key="5">
    <source>
        <dbReference type="ARBA" id="ARBA00023049"/>
    </source>
</evidence>
<keyword evidence="3 6" id="KW-0378">Hydrolase</keyword>
<evidence type="ECO:0000256" key="4">
    <source>
        <dbReference type="ARBA" id="ARBA00022833"/>
    </source>
</evidence>
<dbReference type="GO" id="GO:0006518">
    <property type="term" value="P:peptide metabolic process"/>
    <property type="evidence" value="ECO:0007669"/>
    <property type="project" value="TreeGrafter"/>
</dbReference>
<keyword evidence="10" id="KW-1185">Reference proteome</keyword>
<dbReference type="Proteomes" id="UP000051236">
    <property type="component" value="Unassembled WGS sequence"/>
</dbReference>
<evidence type="ECO:0000259" key="8">
    <source>
        <dbReference type="Pfam" id="PF08439"/>
    </source>
</evidence>
<gene>
    <name evidence="9" type="ORF">FC83_GL002705</name>
</gene>
<comment type="caution">
    <text evidence="9">The sequence shown here is derived from an EMBL/GenBank/DDBJ whole genome shotgun (WGS) entry which is preliminary data.</text>
</comment>
<dbReference type="SUPFAM" id="SSF55486">
    <property type="entry name" value="Metalloproteases ('zincins'), catalytic domain"/>
    <property type="match status" value="1"/>
</dbReference>
<dbReference type="PANTHER" id="PTHR11804">
    <property type="entry name" value="PROTEASE M3 THIMET OLIGOPEPTIDASE-RELATED"/>
    <property type="match status" value="1"/>
</dbReference>
<dbReference type="InterPro" id="IPR034009">
    <property type="entry name" value="M3B_PepF_4"/>
</dbReference>
<keyword evidence="1 6" id="KW-0645">Protease</keyword>
<keyword evidence="2 6" id="KW-0479">Metal-binding</keyword>
<dbReference type="InterPro" id="IPR004438">
    <property type="entry name" value="Peptidase_M3B"/>
</dbReference>
<evidence type="ECO:0000259" key="7">
    <source>
        <dbReference type="Pfam" id="PF01432"/>
    </source>
</evidence>
<dbReference type="InterPro" id="IPR045090">
    <property type="entry name" value="Pept_M3A_M3B"/>
</dbReference>
<dbReference type="Pfam" id="PF08439">
    <property type="entry name" value="Peptidase_M3_N"/>
    <property type="match status" value="1"/>
</dbReference>
<accession>X0PDP6</accession>
<dbReference type="GO" id="GO:0046872">
    <property type="term" value="F:metal ion binding"/>
    <property type="evidence" value="ECO:0007669"/>
    <property type="project" value="UniProtKB-UniRule"/>
</dbReference>
<evidence type="ECO:0000256" key="3">
    <source>
        <dbReference type="ARBA" id="ARBA00022801"/>
    </source>
</evidence>
<dbReference type="RefSeq" id="WP_035451788.1">
    <property type="nucleotide sequence ID" value="NZ_AZGA01000046.1"/>
</dbReference>
<dbReference type="PATRIC" id="fig|1423734.3.peg.2745"/>
<keyword evidence="5 6" id="KW-0482">Metalloprotease</keyword>
<dbReference type="InterPro" id="IPR042088">
    <property type="entry name" value="OligoPept_F_C"/>
</dbReference>
<dbReference type="Gene3D" id="1.10.1370.20">
    <property type="entry name" value="Oligoendopeptidase f, C-terminal domain"/>
    <property type="match status" value="1"/>
</dbReference>
<dbReference type="GO" id="GO:0006508">
    <property type="term" value="P:proteolysis"/>
    <property type="evidence" value="ECO:0007669"/>
    <property type="project" value="UniProtKB-KW"/>
</dbReference>
<dbReference type="STRING" id="1423734.FC83_GL002705"/>
<organism evidence="9 10">
    <name type="scientific">Agrilactobacillus composti DSM 18527 = JCM 14202</name>
    <dbReference type="NCBI Taxonomy" id="1423734"/>
    <lineage>
        <taxon>Bacteria</taxon>
        <taxon>Bacillati</taxon>
        <taxon>Bacillota</taxon>
        <taxon>Bacilli</taxon>
        <taxon>Lactobacillales</taxon>
        <taxon>Lactobacillaceae</taxon>
        <taxon>Agrilactobacillus</taxon>
    </lineage>
</organism>
<proteinExistence type="inferred from homology"/>
<evidence type="ECO:0000256" key="1">
    <source>
        <dbReference type="ARBA" id="ARBA00022670"/>
    </source>
</evidence>
<comment type="cofactor">
    <cofactor evidence="6">
        <name>Zn(2+)</name>
        <dbReference type="ChEBI" id="CHEBI:29105"/>
    </cofactor>
    <text evidence="6">Binds 1 zinc ion.</text>
</comment>
<comment type="similarity">
    <text evidence="6">Belongs to the peptidase M3B family.</text>
</comment>
<evidence type="ECO:0000256" key="2">
    <source>
        <dbReference type="ARBA" id="ARBA00022723"/>
    </source>
</evidence>
<dbReference type="Gene3D" id="1.20.140.70">
    <property type="entry name" value="Oligopeptidase f, N-terminal domain"/>
    <property type="match status" value="1"/>
</dbReference>
<dbReference type="AlphaFoldDB" id="X0PDP6"/>
<name>X0PDP6_9LACO</name>
<feature type="domain" description="Oligopeptidase F N-terminal" evidence="8">
    <location>
        <begin position="121"/>
        <end position="184"/>
    </location>
</feature>
<evidence type="ECO:0000313" key="9">
    <source>
        <dbReference type="EMBL" id="KRM33652.1"/>
    </source>
</evidence>
<dbReference type="EMBL" id="AZGA01000046">
    <property type="protein sequence ID" value="KRM33652.1"/>
    <property type="molecule type" value="Genomic_DNA"/>
</dbReference>
<dbReference type="Pfam" id="PF01432">
    <property type="entry name" value="Peptidase_M3"/>
    <property type="match status" value="1"/>
</dbReference>
<comment type="function">
    <text evidence="6">Has oligopeptidase activity and degrades a variety of small bioactive peptides.</text>
</comment>
<dbReference type="PANTHER" id="PTHR11804:SF45">
    <property type="entry name" value="SIMILAR TO OLIGOENDOPEPTIDASE"/>
    <property type="match status" value="1"/>
</dbReference>
<sequence length="608" mass="68298">MATQKQLPPRNQVPEALTWDLSALYPDTDAFLAAQQKADKAVTKFARNFAPEKLTSLDALKAALITYNQLAQQLDNIANYAELQQSEDLTDPNRAALANKANANLARWQSLLSAFDSHLTGLDDETLAELKAALPQFQGFLRTVKNQQKIRLDPKVEAALASLQPVFSGPSNIYSQARSADMAFPDFTVNGKTYPLSFTLYEDYYAYHPDTAVRRGAFAAFSKTLSQYQNTLAQTYLTQVTKEKQMATLRGFDSVVDYLLYDQEVDRSLFDRQIDLIMTKFGPVIQRYLKTLQKVRGLDELTFADRLIDLDPDFEPDVTIDASKTYVKDALSLLGPDYTNMILKAYPQRWVDYAQNIGKETGGFCAQPYGKQPYILLSWHDKLSDLYTLIHEMGHAGQGLLAQDNNAYLEFEPSTYIIEAPSTFNELLLTNALTKSAQAKGDLRLQRFALTKMLANTYFHNFVTHLLEAAYQREVYARIDAGESFSAQDLNAITRQVLQRFFGDALTLNPGAELTWMRQIHYYMGLYSYTYSASLTVSTQAFLRIQKEGQPAVDDWLTFLKLGNTKNPIDSAKVAGVDITTDQPLTHTIQFLSAAVDQIGQLTAQLDG</sequence>